<feature type="region of interest" description="Disordered" evidence="11">
    <location>
        <begin position="173"/>
        <end position="204"/>
    </location>
</feature>
<dbReference type="Gene3D" id="3.30.420.10">
    <property type="entry name" value="Ribonuclease H-like superfamily/Ribonuclease H"/>
    <property type="match status" value="1"/>
</dbReference>
<dbReference type="PANTHER" id="PTHR10642:SF26">
    <property type="entry name" value="RIBONUCLEASE H1"/>
    <property type="match status" value="1"/>
</dbReference>
<comment type="similarity">
    <text evidence="3">Belongs to the RNase H family.</text>
</comment>
<evidence type="ECO:0000256" key="1">
    <source>
        <dbReference type="ARBA" id="ARBA00000077"/>
    </source>
</evidence>
<evidence type="ECO:0000313" key="14">
    <source>
        <dbReference type="Proteomes" id="UP001259347"/>
    </source>
</evidence>
<dbReference type="InterPro" id="IPR022892">
    <property type="entry name" value="RNaseHI"/>
</dbReference>
<dbReference type="EC" id="3.1.26.4" evidence="5"/>
<dbReference type="Proteomes" id="UP001259347">
    <property type="component" value="Unassembled WGS sequence"/>
</dbReference>
<dbReference type="Pfam" id="PF00075">
    <property type="entry name" value="RNase_H"/>
    <property type="match status" value="1"/>
</dbReference>
<keyword evidence="9 13" id="KW-0378">Hydrolase</keyword>
<dbReference type="InterPro" id="IPR036397">
    <property type="entry name" value="RNaseH_sf"/>
</dbReference>
<feature type="compositionally biased region" description="Basic residues" evidence="11">
    <location>
        <begin position="193"/>
        <end position="204"/>
    </location>
</feature>
<keyword evidence="8" id="KW-0255">Endonuclease</keyword>
<keyword evidence="14" id="KW-1185">Reference proteome</keyword>
<sequence>MSSAEPAQGHEATASDRYTVATDGACKGNPGPAGWAWVGEDGQWAAGSVVAGTNNVGELAALLHALQDNASVRNLTVLADSMYAIQTYESWMEGHRRRGWLTSAKKPVKNQELLEALIAAKEARRSAGLPAAVLQHVKGHSGHLLNSWADERAVRASGHAAAGRELVWQSRRGLDPIDVSARPPASGEDRPSRQRPRPAMKASR</sequence>
<evidence type="ECO:0000256" key="8">
    <source>
        <dbReference type="ARBA" id="ARBA00022759"/>
    </source>
</evidence>
<reference evidence="13 14" key="1">
    <citation type="submission" date="2023-07" db="EMBL/GenBank/DDBJ databases">
        <title>Sorghum-associated microbial communities from plants grown in Nebraska, USA.</title>
        <authorList>
            <person name="Schachtman D."/>
        </authorList>
    </citation>
    <scope>NUCLEOTIDE SEQUENCE [LARGE SCALE GENOMIC DNA]</scope>
    <source>
        <strain evidence="13 14">2980</strain>
    </source>
</reference>
<comment type="caution">
    <text evidence="13">The sequence shown here is derived from an EMBL/GenBank/DDBJ whole genome shotgun (WGS) entry which is preliminary data.</text>
</comment>
<feature type="domain" description="RNase H type-1" evidence="12">
    <location>
        <begin position="14"/>
        <end position="158"/>
    </location>
</feature>
<dbReference type="GO" id="GO:0004523">
    <property type="term" value="F:RNA-DNA hybrid ribonuclease activity"/>
    <property type="evidence" value="ECO:0007669"/>
    <property type="project" value="UniProtKB-EC"/>
</dbReference>
<comment type="cofactor">
    <cofactor evidence="2">
        <name>Mg(2+)</name>
        <dbReference type="ChEBI" id="CHEBI:18420"/>
    </cofactor>
</comment>
<comment type="subunit">
    <text evidence="4">Monomer.</text>
</comment>
<gene>
    <name evidence="13" type="ORF">J2Y69_003200</name>
</gene>
<evidence type="ECO:0000256" key="4">
    <source>
        <dbReference type="ARBA" id="ARBA00011245"/>
    </source>
</evidence>
<evidence type="ECO:0000256" key="5">
    <source>
        <dbReference type="ARBA" id="ARBA00012180"/>
    </source>
</evidence>
<dbReference type="SUPFAM" id="SSF53098">
    <property type="entry name" value="Ribonuclease H-like"/>
    <property type="match status" value="1"/>
</dbReference>
<organism evidence="13 14">
    <name type="scientific">Microbacterium resistens</name>
    <dbReference type="NCBI Taxonomy" id="156977"/>
    <lineage>
        <taxon>Bacteria</taxon>
        <taxon>Bacillati</taxon>
        <taxon>Actinomycetota</taxon>
        <taxon>Actinomycetes</taxon>
        <taxon>Micrococcales</taxon>
        <taxon>Microbacteriaceae</taxon>
        <taxon>Microbacterium</taxon>
    </lineage>
</organism>
<evidence type="ECO:0000313" key="13">
    <source>
        <dbReference type="EMBL" id="MDR6868581.1"/>
    </source>
</evidence>
<dbReference type="PANTHER" id="PTHR10642">
    <property type="entry name" value="RIBONUCLEASE H1"/>
    <property type="match status" value="1"/>
</dbReference>
<comment type="catalytic activity">
    <reaction evidence="1">
        <text>Endonucleolytic cleavage to 5'-phosphomonoester.</text>
        <dbReference type="EC" id="3.1.26.4"/>
    </reaction>
</comment>
<evidence type="ECO:0000256" key="3">
    <source>
        <dbReference type="ARBA" id="ARBA00005300"/>
    </source>
</evidence>
<dbReference type="InterPro" id="IPR050092">
    <property type="entry name" value="RNase_H"/>
</dbReference>
<evidence type="ECO:0000256" key="11">
    <source>
        <dbReference type="SAM" id="MobiDB-lite"/>
    </source>
</evidence>
<evidence type="ECO:0000256" key="9">
    <source>
        <dbReference type="ARBA" id="ARBA00022801"/>
    </source>
</evidence>
<dbReference type="EMBL" id="JAVDUM010000015">
    <property type="protein sequence ID" value="MDR6868581.1"/>
    <property type="molecule type" value="Genomic_DNA"/>
</dbReference>
<proteinExistence type="inferred from homology"/>
<evidence type="ECO:0000256" key="10">
    <source>
        <dbReference type="ARBA" id="ARBA00022842"/>
    </source>
</evidence>
<accession>A0ABU1SG63</accession>
<evidence type="ECO:0000256" key="6">
    <source>
        <dbReference type="ARBA" id="ARBA00022722"/>
    </source>
</evidence>
<keyword evidence="6" id="KW-0540">Nuclease</keyword>
<evidence type="ECO:0000256" key="2">
    <source>
        <dbReference type="ARBA" id="ARBA00001946"/>
    </source>
</evidence>
<dbReference type="PROSITE" id="PS50879">
    <property type="entry name" value="RNASE_H_1"/>
    <property type="match status" value="1"/>
</dbReference>
<keyword evidence="10" id="KW-0460">Magnesium</keyword>
<dbReference type="InterPro" id="IPR002156">
    <property type="entry name" value="RNaseH_domain"/>
</dbReference>
<dbReference type="InterPro" id="IPR012337">
    <property type="entry name" value="RNaseH-like_sf"/>
</dbReference>
<evidence type="ECO:0000256" key="7">
    <source>
        <dbReference type="ARBA" id="ARBA00022723"/>
    </source>
</evidence>
<evidence type="ECO:0000259" key="12">
    <source>
        <dbReference type="PROSITE" id="PS50879"/>
    </source>
</evidence>
<dbReference type="CDD" id="cd09278">
    <property type="entry name" value="RNase_HI_prokaryote_like"/>
    <property type="match status" value="1"/>
</dbReference>
<protein>
    <recommendedName>
        <fullName evidence="5">ribonuclease H</fullName>
        <ecNumber evidence="5">3.1.26.4</ecNumber>
    </recommendedName>
</protein>
<name>A0ABU1SG63_9MICO</name>
<dbReference type="RefSeq" id="WP_310022541.1">
    <property type="nucleotide sequence ID" value="NZ_JAVDUM010000015.1"/>
</dbReference>
<keyword evidence="7" id="KW-0479">Metal-binding</keyword>